<protein>
    <submittedName>
        <fullName evidence="1">Uncharacterized protein</fullName>
    </submittedName>
</protein>
<organism evidence="1 2">
    <name type="scientific">Bauhinia variegata</name>
    <name type="common">Purple orchid tree</name>
    <name type="synonym">Phanera variegata</name>
    <dbReference type="NCBI Taxonomy" id="167791"/>
    <lineage>
        <taxon>Eukaryota</taxon>
        <taxon>Viridiplantae</taxon>
        <taxon>Streptophyta</taxon>
        <taxon>Embryophyta</taxon>
        <taxon>Tracheophyta</taxon>
        <taxon>Spermatophyta</taxon>
        <taxon>Magnoliopsida</taxon>
        <taxon>eudicotyledons</taxon>
        <taxon>Gunneridae</taxon>
        <taxon>Pentapetalae</taxon>
        <taxon>rosids</taxon>
        <taxon>fabids</taxon>
        <taxon>Fabales</taxon>
        <taxon>Fabaceae</taxon>
        <taxon>Cercidoideae</taxon>
        <taxon>Cercideae</taxon>
        <taxon>Bauhiniinae</taxon>
        <taxon>Bauhinia</taxon>
    </lineage>
</organism>
<evidence type="ECO:0000313" key="2">
    <source>
        <dbReference type="Proteomes" id="UP000828941"/>
    </source>
</evidence>
<dbReference type="Proteomes" id="UP000828941">
    <property type="component" value="Chromosome 10"/>
</dbReference>
<gene>
    <name evidence="1" type="ORF">L6164_024009</name>
</gene>
<proteinExistence type="predicted"/>
<comment type="caution">
    <text evidence="1">The sequence shown here is derived from an EMBL/GenBank/DDBJ whole genome shotgun (WGS) entry which is preliminary data.</text>
</comment>
<dbReference type="EMBL" id="CM039435">
    <property type="protein sequence ID" value="KAI4315989.1"/>
    <property type="molecule type" value="Genomic_DNA"/>
</dbReference>
<sequence length="220" mass="25039">MPCSHLGKKNMKVFFEAWEIWKDLLKKCPHHGLDLGVQMQTFHIGLLQSSKQLIDSFARGTTNNLTPQQLQELVGSIDMNNYSWGLVGSKPRGRGAYNVDYVKALEAKVQAFLMKNEGFHSLAPRYEYYGGSHYGHKCQMSNTNYFEEVDYVGNKNIGNPHSNTYNPGWRNHLNFTWKNGNGIPNAINPNLQPYNPPRPQGPSLGFYQPYTTPETVKLEN</sequence>
<evidence type="ECO:0000313" key="1">
    <source>
        <dbReference type="EMBL" id="KAI4315989.1"/>
    </source>
</evidence>
<accession>A0ACB9LVY2</accession>
<keyword evidence="2" id="KW-1185">Reference proteome</keyword>
<name>A0ACB9LVY2_BAUVA</name>
<reference evidence="1 2" key="1">
    <citation type="journal article" date="2022" name="DNA Res.">
        <title>Chromosomal-level genome assembly of the orchid tree Bauhinia variegata (Leguminosae; Cercidoideae) supports the allotetraploid origin hypothesis of Bauhinia.</title>
        <authorList>
            <person name="Zhong Y."/>
            <person name="Chen Y."/>
            <person name="Zheng D."/>
            <person name="Pang J."/>
            <person name="Liu Y."/>
            <person name="Luo S."/>
            <person name="Meng S."/>
            <person name="Qian L."/>
            <person name="Wei D."/>
            <person name="Dai S."/>
            <person name="Zhou R."/>
        </authorList>
    </citation>
    <scope>NUCLEOTIDE SEQUENCE [LARGE SCALE GENOMIC DNA]</scope>
    <source>
        <strain evidence="1">BV-YZ2020</strain>
    </source>
</reference>